<evidence type="ECO:0000313" key="10">
    <source>
        <dbReference type="WormBase" id="F53F4.9a"/>
    </source>
</evidence>
<dbReference type="PROSITE" id="PS50262">
    <property type="entry name" value="G_PROTEIN_RECEP_F1_2"/>
    <property type="match status" value="1"/>
</dbReference>
<dbReference type="PIR" id="T22574">
    <property type="entry name" value="T22574"/>
</dbReference>
<evidence type="ECO:0000256" key="3">
    <source>
        <dbReference type="ARBA" id="ARBA00022692"/>
    </source>
</evidence>
<organism evidence="8 9">
    <name type="scientific">Caenorhabditis elegans</name>
    <dbReference type="NCBI Taxonomy" id="6239"/>
    <lineage>
        <taxon>Eukaryota</taxon>
        <taxon>Metazoa</taxon>
        <taxon>Ecdysozoa</taxon>
        <taxon>Nematoda</taxon>
        <taxon>Chromadorea</taxon>
        <taxon>Rhabditida</taxon>
        <taxon>Rhabditina</taxon>
        <taxon>Rhabditomorpha</taxon>
        <taxon>Rhabditoidea</taxon>
        <taxon>Rhabditidae</taxon>
        <taxon>Peloderinae</taxon>
        <taxon>Caenorhabditis</taxon>
    </lineage>
</organism>
<protein>
    <submittedName>
        <fullName evidence="8">G-protein coupled receptors family 1 profile domain-containing protein</fullName>
    </submittedName>
</protein>
<feature type="transmembrane region" description="Helical" evidence="6">
    <location>
        <begin position="7"/>
        <end position="33"/>
    </location>
</feature>
<comment type="subcellular location">
    <subcellularLocation>
        <location evidence="1">Membrane</location>
        <topology evidence="1">Multi-pass membrane protein</topology>
    </subcellularLocation>
</comment>
<dbReference type="InterPro" id="IPR017452">
    <property type="entry name" value="GPCR_Rhodpsn_7TM"/>
</dbReference>
<evidence type="ECO:0000313" key="8">
    <source>
        <dbReference type="EMBL" id="CAB01205.2"/>
    </source>
</evidence>
<feature type="transmembrane region" description="Helical" evidence="6">
    <location>
        <begin position="39"/>
        <end position="63"/>
    </location>
</feature>
<dbReference type="InterPro" id="IPR019421">
    <property type="entry name" value="7TM_GPCR_serpentine_rcpt_Srd"/>
</dbReference>
<comment type="similarity">
    <text evidence="2">Belongs to the nematode receptor-like protein srd family.</text>
</comment>
<evidence type="ECO:0000256" key="5">
    <source>
        <dbReference type="ARBA" id="ARBA00023136"/>
    </source>
</evidence>
<accession>Q20721</accession>
<keyword evidence="4 6" id="KW-1133">Transmembrane helix</keyword>
<evidence type="ECO:0000313" key="9">
    <source>
        <dbReference type="Proteomes" id="UP000001940"/>
    </source>
</evidence>
<gene>
    <name evidence="8 10" type="primary">srd-11</name>
    <name evidence="8" type="ORF">CELE_F53F4.9</name>
    <name evidence="10" type="ORF">F53F4.9</name>
</gene>
<dbReference type="Bgee" id="WBGene00005089">
    <property type="expression patterns" value="Expressed in pharyngeal muscle cell (C elegans) and 1 other cell type or tissue"/>
</dbReference>
<dbReference type="PANTHER" id="PTHR22945:SF99">
    <property type="entry name" value="G-PROTEIN COUPLED RECEPTORS FAMILY 1 PROFILE DOMAIN-CONTAINING PROTEIN"/>
    <property type="match status" value="1"/>
</dbReference>
<evidence type="ECO:0000259" key="7">
    <source>
        <dbReference type="PROSITE" id="PS50262"/>
    </source>
</evidence>
<dbReference type="eggNOG" id="ENOG502TG94">
    <property type="taxonomic scope" value="Eukaryota"/>
</dbReference>
<feature type="transmembrane region" description="Helical" evidence="6">
    <location>
        <begin position="233"/>
        <end position="256"/>
    </location>
</feature>
<dbReference type="UCSC" id="F53F4.9">
    <property type="organism name" value="c. elegans"/>
</dbReference>
<keyword evidence="3 6" id="KW-0812">Transmembrane</keyword>
<dbReference type="OrthoDB" id="5797606at2759"/>
<dbReference type="AlphaFoldDB" id="Q20721"/>
<dbReference type="HOGENOM" id="CLU_057924_3_0_1"/>
<feature type="transmembrane region" description="Helical" evidence="6">
    <location>
        <begin position="129"/>
        <end position="150"/>
    </location>
</feature>
<dbReference type="PANTHER" id="PTHR22945">
    <property type="entry name" value="SERPENTINE RECEPTOR, CLASS D DELTA"/>
    <property type="match status" value="1"/>
</dbReference>
<feature type="transmembrane region" description="Helical" evidence="6">
    <location>
        <begin position="268"/>
        <end position="292"/>
    </location>
</feature>
<dbReference type="EMBL" id="BX284605">
    <property type="protein sequence ID" value="CAB01205.2"/>
    <property type="molecule type" value="Genomic_DNA"/>
</dbReference>
<keyword evidence="5 6" id="KW-0472">Membrane</keyword>
<dbReference type="FunCoup" id="Q20721">
    <property type="interactions" value="3"/>
</dbReference>
<keyword evidence="9" id="KW-1185">Reference proteome</keyword>
<dbReference type="Pfam" id="PF10317">
    <property type="entry name" value="7TM_GPCR_Srd"/>
    <property type="match status" value="1"/>
</dbReference>
<feature type="transmembrane region" description="Helical" evidence="6">
    <location>
        <begin position="187"/>
        <end position="207"/>
    </location>
</feature>
<dbReference type="InterPro" id="IPR050920">
    <property type="entry name" value="Nematode_rcpt-like_delta"/>
</dbReference>
<evidence type="ECO:0000256" key="2">
    <source>
        <dbReference type="ARBA" id="ARBA00009166"/>
    </source>
</evidence>
<dbReference type="GeneID" id="191801"/>
<name>Q20721_CAEEL</name>
<dbReference type="RefSeq" id="NP_506374.1">
    <property type="nucleotide sequence ID" value="NM_073973.2"/>
</dbReference>
<sequence>MLDSITLFFLSFHTFAGVSGCILNSIVLFLALFRTPKTIAAYTTILINFALTDFLACFTDLFIQMRHIPAGFTMAYLSRGLCTYFGPHVCYFIYSINISLVAHGLWSLLMGFSYRYYILFHPAPTRKALIVILMFISIPSIIQMITFLWADDDADEMKRIVVERFPEYQLQNETICGTINIIEFSAMFTILHMTCPITPVYITIWILRKKIIENLTSNSKDMSSKTKEMHKQLLKALTWQAMIPGFYGMSIVSYVIGQFFFNHPVFEYLTLTGFLFMPVLSPLSCLIFIQIYQKRVLSWWYKMIGNPIPDEWLTVLNATRTNATSSVAPSNEIKSKH</sequence>
<proteinExistence type="inferred from homology"/>
<dbReference type="Proteomes" id="UP000001940">
    <property type="component" value="Chromosome V"/>
</dbReference>
<dbReference type="WormBase" id="F53F4.9a">
    <property type="protein sequence ID" value="CE24998"/>
    <property type="gene ID" value="WBGene00005089"/>
    <property type="gene designation" value="srd-11"/>
</dbReference>
<dbReference type="PaxDb" id="6239-F53F4.9a"/>
<dbReference type="GO" id="GO:0016020">
    <property type="term" value="C:membrane"/>
    <property type="evidence" value="ECO:0007669"/>
    <property type="project" value="UniProtKB-SubCell"/>
</dbReference>
<dbReference type="InParanoid" id="Q20721"/>
<evidence type="ECO:0000256" key="1">
    <source>
        <dbReference type="ARBA" id="ARBA00004141"/>
    </source>
</evidence>
<dbReference type="AGR" id="WB:WBGene00005089"/>
<dbReference type="STRING" id="6239.F53F4.9a.1"/>
<dbReference type="PhylomeDB" id="Q20721"/>
<evidence type="ECO:0000256" key="4">
    <source>
        <dbReference type="ARBA" id="ARBA00022989"/>
    </source>
</evidence>
<keyword evidence="8" id="KW-0675">Receptor</keyword>
<dbReference type="SUPFAM" id="SSF81321">
    <property type="entry name" value="Family A G protein-coupled receptor-like"/>
    <property type="match status" value="1"/>
</dbReference>
<dbReference type="ExpressionAtlas" id="Q20721">
    <property type="expression patterns" value="baseline"/>
</dbReference>
<reference evidence="8 9" key="1">
    <citation type="journal article" date="1998" name="Science">
        <title>Genome sequence of the nematode C. elegans: a platform for investigating biology.</title>
        <authorList>
            <consortium name="The C. elegans sequencing consortium"/>
            <person name="Sulson J.E."/>
            <person name="Waterston R."/>
        </authorList>
    </citation>
    <scope>NUCLEOTIDE SEQUENCE [LARGE SCALE GENOMIC DNA]</scope>
    <source>
        <strain evidence="8 9">Bristol N2</strain>
    </source>
</reference>
<dbReference type="CTD" id="191801"/>
<dbReference type="OMA" id="MRHIPAG"/>
<feature type="domain" description="G-protein coupled receptors family 1 profile" evidence="7">
    <location>
        <begin position="24"/>
        <end position="237"/>
    </location>
</feature>
<evidence type="ECO:0000256" key="6">
    <source>
        <dbReference type="SAM" id="Phobius"/>
    </source>
</evidence>